<feature type="non-terminal residue" evidence="2">
    <location>
        <position position="1"/>
    </location>
</feature>
<evidence type="ECO:0000313" key="3">
    <source>
        <dbReference type="Proteomes" id="UP000752696"/>
    </source>
</evidence>
<evidence type="ECO:0000313" key="2">
    <source>
        <dbReference type="EMBL" id="CAD1479825.1"/>
    </source>
</evidence>
<name>A0A6V7HJ50_9HYME</name>
<protein>
    <submittedName>
        <fullName evidence="2">Uncharacterized protein</fullName>
    </submittedName>
</protein>
<reference evidence="2" key="1">
    <citation type="submission" date="2020-07" db="EMBL/GenBank/DDBJ databases">
        <authorList>
            <person name="Nazaruddin N."/>
        </authorList>
    </citation>
    <scope>NUCLEOTIDE SEQUENCE</scope>
</reference>
<feature type="region of interest" description="Disordered" evidence="1">
    <location>
        <begin position="72"/>
        <end position="137"/>
    </location>
</feature>
<dbReference type="EMBL" id="CAJDYZ010011689">
    <property type="protein sequence ID" value="CAD1479825.1"/>
    <property type="molecule type" value="Genomic_DNA"/>
</dbReference>
<comment type="caution">
    <text evidence="2">The sequence shown here is derived from an EMBL/GenBank/DDBJ whole genome shotgun (WGS) entry which is preliminary data.</text>
</comment>
<gene>
    <name evidence="2" type="ORF">MHI_LOCUS885078</name>
</gene>
<feature type="region of interest" description="Disordered" evidence="1">
    <location>
        <begin position="356"/>
        <end position="379"/>
    </location>
</feature>
<proteinExistence type="predicted"/>
<accession>A0A6V7HJ50</accession>
<feature type="non-terminal residue" evidence="2">
    <location>
        <position position="531"/>
    </location>
</feature>
<dbReference type="OrthoDB" id="6021714at2759"/>
<sequence length="531" mass="57792">LKDEPEDLTHLAPTPGDVCVPLEDTPFLSDMLDEFILGSDNYCPLLSPDGTLAPELRATDFTDHLKDAELTDTTRNKDLGESLADSDPFMYGDSPSSPCSIDPSAVSPPFTKYRQSPERSIDSLGSPAGGSGADGLSEDEMLMLGLNDSIADDELELRAPYIPMSDQDEALDLLISNDMVMWSPPQTTDHKSCPKWLLTEKEQRTTDSSLAQLLKTDQVSRKYNDHGGGLVNPVQVLGQIPRKNINLDNCHWSSRVDRPAKRIHTASIDTGNDNKRIKCDDQSAKRNCHLGLEDHLLIKQQPSSKKSSNNLGNSQLLRRLVSQQNVLRSNFTNESFDDTINGRQSVVDRRRVEADLDVEDGEGDGGGGGGINDGGGRKCETSDGRCRRNVVVENGDAISQISQRNPACNSVLMNLLVSGCDENLMDSRNVPSNVYLKSLMSPLSVSLENHQMVPQCPDSRGSSVSFDCELSPAARKQLAGGTFSNVGSIVSPSSSLMVPYNSFDYDPSMSASGLLQVEPDLFGTLLDRNLV</sequence>
<dbReference type="AlphaFoldDB" id="A0A6V7HJ50"/>
<evidence type="ECO:0000256" key="1">
    <source>
        <dbReference type="SAM" id="MobiDB-lite"/>
    </source>
</evidence>
<dbReference type="Proteomes" id="UP000752696">
    <property type="component" value="Unassembled WGS sequence"/>
</dbReference>
<feature type="compositionally biased region" description="Low complexity" evidence="1">
    <location>
        <begin position="93"/>
        <end position="104"/>
    </location>
</feature>
<organism evidence="2 3">
    <name type="scientific">Heterotrigona itama</name>
    <dbReference type="NCBI Taxonomy" id="395501"/>
    <lineage>
        <taxon>Eukaryota</taxon>
        <taxon>Metazoa</taxon>
        <taxon>Ecdysozoa</taxon>
        <taxon>Arthropoda</taxon>
        <taxon>Hexapoda</taxon>
        <taxon>Insecta</taxon>
        <taxon>Pterygota</taxon>
        <taxon>Neoptera</taxon>
        <taxon>Endopterygota</taxon>
        <taxon>Hymenoptera</taxon>
        <taxon>Apocrita</taxon>
        <taxon>Aculeata</taxon>
        <taxon>Apoidea</taxon>
        <taxon>Anthophila</taxon>
        <taxon>Apidae</taxon>
        <taxon>Heterotrigona</taxon>
    </lineage>
</organism>
<feature type="compositionally biased region" description="Gly residues" evidence="1">
    <location>
        <begin position="364"/>
        <end position="374"/>
    </location>
</feature>
<keyword evidence="3" id="KW-1185">Reference proteome</keyword>